<dbReference type="STRING" id="1037660.A0A066V9U6"/>
<accession>A0A066V9U6</accession>
<proteinExistence type="predicted"/>
<sequence length="341" mass="38450">MGAFLQAVLSQLQRDGHDGTATYGGHSLDAEWSIGSIPQGGYSLSVILSAAMDFMRRPEQEQHEIKHHDPMHISASFLVATMCLQLYTVEIKLLKKGRGLSSLQATLTQPSYEDGKPVTRIHCIIIMCNFEERINDPTLKPTLRFGDPFYPSCPIPHIRTFKPSNRFKAKKMNMRDRMIGYDLPGYTERIMQENGNYQRVSWLEITNEMNDERLPVGRGATSLPFFADFGDNISLSIPGENRDAWLPTLHLAIEFKRAVPWDAPVMKVGLYSTSRHVYQGQNELDVEVYSHPDDAERLGLPQGQDSTILCISRQIALTLPLSVNLAQNKNKEKQSGDKAKM</sequence>
<dbReference type="EMBL" id="JMSN01000117">
    <property type="protein sequence ID" value="KDN38517.1"/>
    <property type="molecule type" value="Genomic_DNA"/>
</dbReference>
<evidence type="ECO:0000259" key="1">
    <source>
        <dbReference type="Pfam" id="PF13622"/>
    </source>
</evidence>
<name>A0A066V9U6_TILAU</name>
<reference evidence="2" key="1">
    <citation type="submission" date="2014-05" db="EMBL/GenBank/DDBJ databases">
        <title>Draft genome sequence of a rare smut relative, Tilletiaria anomala UBC 951.</title>
        <authorList>
            <consortium name="DOE Joint Genome Institute"/>
            <person name="Toome M."/>
            <person name="Kuo A."/>
            <person name="Henrissat B."/>
            <person name="Lipzen A."/>
            <person name="Tritt A."/>
            <person name="Yoshinaga Y."/>
            <person name="Zane M."/>
            <person name="Barry K."/>
            <person name="Grigoriev I.V."/>
            <person name="Spatafora J.W."/>
            <person name="Aimea M.C."/>
        </authorList>
    </citation>
    <scope>NUCLEOTIDE SEQUENCE [LARGE SCALE GENOMIC DNA]</scope>
    <source>
        <strain evidence="2">UBC 951</strain>
    </source>
</reference>
<dbReference type="AlphaFoldDB" id="A0A066V9U6"/>
<dbReference type="GeneID" id="25265252"/>
<dbReference type="RefSeq" id="XP_013240741.1">
    <property type="nucleotide sequence ID" value="XM_013385287.1"/>
</dbReference>
<dbReference type="Proteomes" id="UP000027361">
    <property type="component" value="Unassembled WGS sequence"/>
</dbReference>
<dbReference type="Gene3D" id="2.40.160.210">
    <property type="entry name" value="Acyl-CoA thioesterase, double hotdog domain"/>
    <property type="match status" value="1"/>
</dbReference>
<feature type="domain" description="Acyl-CoA thioesterase-like N-terminal HotDog" evidence="1">
    <location>
        <begin position="29"/>
        <end position="120"/>
    </location>
</feature>
<dbReference type="HOGENOM" id="CLU_071618_0_0_1"/>
<dbReference type="InterPro" id="IPR042171">
    <property type="entry name" value="Acyl-CoA_hotdog"/>
</dbReference>
<dbReference type="Pfam" id="PF13622">
    <property type="entry name" value="4HBT_3"/>
    <property type="match status" value="1"/>
</dbReference>
<organism evidence="2 3">
    <name type="scientific">Tilletiaria anomala (strain ATCC 24038 / CBS 436.72 / UBC 951)</name>
    <dbReference type="NCBI Taxonomy" id="1037660"/>
    <lineage>
        <taxon>Eukaryota</taxon>
        <taxon>Fungi</taxon>
        <taxon>Dikarya</taxon>
        <taxon>Basidiomycota</taxon>
        <taxon>Ustilaginomycotina</taxon>
        <taxon>Exobasidiomycetes</taxon>
        <taxon>Georgefischeriales</taxon>
        <taxon>Tilletiariaceae</taxon>
        <taxon>Tilletiaria</taxon>
    </lineage>
</organism>
<dbReference type="PANTHER" id="PTHR38110:SF1">
    <property type="entry name" value="THIOESTERASE DOMAIN-CONTAINING PROTEIN"/>
    <property type="match status" value="1"/>
</dbReference>
<comment type="caution">
    <text evidence="2">The sequence shown here is derived from an EMBL/GenBank/DDBJ whole genome shotgun (WGS) entry which is preliminary data.</text>
</comment>
<dbReference type="InterPro" id="IPR049449">
    <property type="entry name" value="TesB_ACOT8-like_N"/>
</dbReference>
<dbReference type="PANTHER" id="PTHR38110">
    <property type="entry name" value="CHROMOSOME 23, WHOLE GENOME SHOTGUN SEQUENCE"/>
    <property type="match status" value="1"/>
</dbReference>
<gene>
    <name evidence="2" type="ORF">K437DRAFT_259380</name>
</gene>
<dbReference type="InterPro" id="IPR052389">
    <property type="entry name" value="Sec_Metab_Biosynth-Assoc"/>
</dbReference>
<dbReference type="OrthoDB" id="2532955at2759"/>
<evidence type="ECO:0000313" key="2">
    <source>
        <dbReference type="EMBL" id="KDN38517.1"/>
    </source>
</evidence>
<keyword evidence="3" id="KW-1185">Reference proteome</keyword>
<evidence type="ECO:0000313" key="3">
    <source>
        <dbReference type="Proteomes" id="UP000027361"/>
    </source>
</evidence>
<dbReference type="OMA" id="LAVSTQM"/>
<dbReference type="InParanoid" id="A0A066V9U6"/>
<protein>
    <recommendedName>
        <fullName evidence="1">Acyl-CoA thioesterase-like N-terminal HotDog domain-containing protein</fullName>
    </recommendedName>
</protein>